<keyword evidence="1" id="KW-1133">Transmembrane helix</keyword>
<name>A0AB39VX03_9GAMM</name>
<proteinExistence type="predicted"/>
<feature type="transmembrane region" description="Helical" evidence="1">
    <location>
        <begin position="112"/>
        <end position="134"/>
    </location>
</feature>
<feature type="transmembrane region" description="Helical" evidence="1">
    <location>
        <begin position="15"/>
        <end position="38"/>
    </location>
</feature>
<dbReference type="EMBL" id="CP165628">
    <property type="protein sequence ID" value="XDU73777.1"/>
    <property type="molecule type" value="Genomic_DNA"/>
</dbReference>
<accession>A0AB39VX03</accession>
<dbReference type="Pfam" id="PF11162">
    <property type="entry name" value="DUF2946"/>
    <property type="match status" value="1"/>
</dbReference>
<dbReference type="InterPro" id="IPR021333">
    <property type="entry name" value="DUF2946"/>
</dbReference>
<keyword evidence="1" id="KW-0812">Transmembrane</keyword>
<organism evidence="2">
    <name type="scientific">Rouxiella sp. WC2420</name>
    <dbReference type="NCBI Taxonomy" id="3234145"/>
    <lineage>
        <taxon>Bacteria</taxon>
        <taxon>Pseudomonadati</taxon>
        <taxon>Pseudomonadota</taxon>
        <taxon>Gammaproteobacteria</taxon>
        <taxon>Enterobacterales</taxon>
        <taxon>Yersiniaceae</taxon>
        <taxon>Rouxiella</taxon>
    </lineage>
</organism>
<protein>
    <submittedName>
        <fullName evidence="2">DUF2946 domain-containing protein</fullName>
    </submittedName>
</protein>
<reference evidence="2" key="1">
    <citation type="submission" date="2024-07" db="EMBL/GenBank/DDBJ databases">
        <authorList>
            <person name="Biller S.J."/>
        </authorList>
    </citation>
    <scope>NUCLEOTIDE SEQUENCE</scope>
    <source>
        <strain evidence="2">WC2420</strain>
    </source>
</reference>
<gene>
    <name evidence="2" type="ORF">AB3G37_06775</name>
</gene>
<dbReference type="RefSeq" id="WP_369790108.1">
    <property type="nucleotide sequence ID" value="NZ_CP165628.1"/>
</dbReference>
<keyword evidence="1" id="KW-0472">Membrane</keyword>
<evidence type="ECO:0000256" key="1">
    <source>
        <dbReference type="SAM" id="Phobius"/>
    </source>
</evidence>
<sequence length="177" mass="18911">MTASLNQIAHSRLRFPAWLGIFAILMLFVAPIVSKTLVAQGVPMPMMAGMDMSEMGSPSINTSSINMLSTDDMSSMNMSALAESDHVRHDKSTTADSSSPATMSASDMMDAACGYCVLLMHLPLLAMLMLPMLWSRAIVVRPSPPRAIACPASALIFKDSQPRAPPVLASVVLPFKA</sequence>
<evidence type="ECO:0000313" key="2">
    <source>
        <dbReference type="EMBL" id="XDU73777.1"/>
    </source>
</evidence>
<dbReference type="AlphaFoldDB" id="A0AB39VX03"/>